<keyword evidence="7" id="KW-0805">Transcription regulation</keyword>
<evidence type="ECO:0000256" key="3">
    <source>
        <dbReference type="ARBA" id="ARBA00022723"/>
    </source>
</evidence>
<dbReference type="AlphaFoldDB" id="A0ABD0NBV2"/>
<protein>
    <submittedName>
        <fullName evidence="11">Uncharacterized protein</fullName>
    </submittedName>
</protein>
<dbReference type="PANTHER" id="PTHR10816:SF15">
    <property type="entry name" value="MYELIN TRANSCRIPTION FACTOR 1-LIKE PROTEIN"/>
    <property type="match status" value="1"/>
</dbReference>
<keyword evidence="3" id="KW-0479">Metal-binding</keyword>
<reference evidence="11 12" key="1">
    <citation type="submission" date="2024-05" db="EMBL/GenBank/DDBJ databases">
        <title>Genome sequencing and assembly of Indian major carp, Cirrhinus mrigala (Hamilton, 1822).</title>
        <authorList>
            <person name="Mohindra V."/>
            <person name="Chowdhury L.M."/>
            <person name="Lal K."/>
            <person name="Jena J.K."/>
        </authorList>
    </citation>
    <scope>NUCLEOTIDE SEQUENCE [LARGE SCALE GENOMIC DNA]</scope>
    <source>
        <strain evidence="11">CM1030</strain>
        <tissue evidence="11">Blood</tissue>
    </source>
</reference>
<dbReference type="GO" id="GO:0005634">
    <property type="term" value="C:nucleus"/>
    <property type="evidence" value="ECO:0007669"/>
    <property type="project" value="UniProtKB-SubCell"/>
</dbReference>
<dbReference type="FunFam" id="4.10.320.30:FF:000001">
    <property type="entry name" value="Myelin transcription factor 1-like, a"/>
    <property type="match status" value="1"/>
</dbReference>
<evidence type="ECO:0000256" key="8">
    <source>
        <dbReference type="ARBA" id="ARBA00023163"/>
    </source>
</evidence>
<dbReference type="PROSITE" id="PS51802">
    <property type="entry name" value="ZF_CCHHC"/>
    <property type="match status" value="1"/>
</dbReference>
<evidence type="ECO:0000313" key="12">
    <source>
        <dbReference type="Proteomes" id="UP001529510"/>
    </source>
</evidence>
<dbReference type="InterPro" id="IPR036060">
    <property type="entry name" value="Znf_C2H2C_sf"/>
</dbReference>
<comment type="similarity">
    <text evidence="2">Belongs to the MYT1 family.</text>
</comment>
<evidence type="ECO:0000256" key="1">
    <source>
        <dbReference type="ARBA" id="ARBA00004123"/>
    </source>
</evidence>
<feature type="non-terminal residue" evidence="11">
    <location>
        <position position="63"/>
    </location>
</feature>
<dbReference type="EMBL" id="JAMKFB020000023">
    <property type="protein sequence ID" value="KAL0159010.1"/>
    <property type="molecule type" value="Genomic_DNA"/>
</dbReference>
<feature type="non-terminal residue" evidence="11">
    <location>
        <position position="1"/>
    </location>
</feature>
<evidence type="ECO:0000256" key="9">
    <source>
        <dbReference type="ARBA" id="ARBA00023242"/>
    </source>
</evidence>
<dbReference type="Gene3D" id="4.10.320.30">
    <property type="match status" value="1"/>
</dbReference>
<comment type="caution">
    <text evidence="11">The sequence shown here is derived from an EMBL/GenBank/DDBJ whole genome shotgun (WGS) entry which is preliminary data.</text>
</comment>
<accession>A0ABD0NBV2</accession>
<name>A0ABD0NBV2_CIRMR</name>
<evidence type="ECO:0000256" key="7">
    <source>
        <dbReference type="ARBA" id="ARBA00023015"/>
    </source>
</evidence>
<evidence type="ECO:0000256" key="6">
    <source>
        <dbReference type="ARBA" id="ARBA00022833"/>
    </source>
</evidence>
<comment type="subcellular location">
    <subcellularLocation>
        <location evidence="1">Nucleus</location>
    </subcellularLocation>
</comment>
<keyword evidence="12" id="KW-1185">Reference proteome</keyword>
<dbReference type="Proteomes" id="UP001529510">
    <property type="component" value="Unassembled WGS sequence"/>
</dbReference>
<organism evidence="11 12">
    <name type="scientific">Cirrhinus mrigala</name>
    <name type="common">Mrigala</name>
    <dbReference type="NCBI Taxonomy" id="683832"/>
    <lineage>
        <taxon>Eukaryota</taxon>
        <taxon>Metazoa</taxon>
        <taxon>Chordata</taxon>
        <taxon>Craniata</taxon>
        <taxon>Vertebrata</taxon>
        <taxon>Euteleostomi</taxon>
        <taxon>Actinopterygii</taxon>
        <taxon>Neopterygii</taxon>
        <taxon>Teleostei</taxon>
        <taxon>Ostariophysi</taxon>
        <taxon>Cypriniformes</taxon>
        <taxon>Cyprinidae</taxon>
        <taxon>Labeoninae</taxon>
        <taxon>Labeonini</taxon>
        <taxon>Cirrhinus</taxon>
    </lineage>
</organism>
<dbReference type="Pfam" id="PF01530">
    <property type="entry name" value="zf-C2HC"/>
    <property type="match status" value="1"/>
</dbReference>
<gene>
    <name evidence="11" type="ORF">M9458_047086</name>
</gene>
<keyword evidence="6" id="KW-0862">Zinc</keyword>
<dbReference type="GO" id="GO:0008270">
    <property type="term" value="F:zinc ion binding"/>
    <property type="evidence" value="ECO:0007669"/>
    <property type="project" value="UniProtKB-KW"/>
</dbReference>
<evidence type="ECO:0000256" key="10">
    <source>
        <dbReference type="PROSITE-ProRule" id="PRU01143"/>
    </source>
</evidence>
<keyword evidence="9" id="KW-0539">Nucleus</keyword>
<dbReference type="PANTHER" id="PTHR10816">
    <property type="entry name" value="MYELIN TRANSCRIPTION FACTOR 1-RELATED"/>
    <property type="match status" value="1"/>
</dbReference>
<evidence type="ECO:0000313" key="11">
    <source>
        <dbReference type="EMBL" id="KAL0159010.1"/>
    </source>
</evidence>
<dbReference type="InterPro" id="IPR002515">
    <property type="entry name" value="Znf_C2H2C"/>
</dbReference>
<evidence type="ECO:0000256" key="2">
    <source>
        <dbReference type="ARBA" id="ARBA00010194"/>
    </source>
</evidence>
<proteinExistence type="inferred from homology"/>
<dbReference type="GO" id="GO:0007399">
    <property type="term" value="P:nervous system development"/>
    <property type="evidence" value="ECO:0007669"/>
    <property type="project" value="UniProtKB-KW"/>
</dbReference>
<dbReference type="SUPFAM" id="SSF103637">
    <property type="entry name" value="CCHHC domain"/>
    <property type="match status" value="1"/>
</dbReference>
<keyword evidence="8" id="KW-0804">Transcription</keyword>
<evidence type="ECO:0000256" key="5">
    <source>
        <dbReference type="ARBA" id="ARBA00022771"/>
    </source>
</evidence>
<keyword evidence="5 10" id="KW-0863">Zinc-finger</keyword>
<evidence type="ECO:0000256" key="4">
    <source>
        <dbReference type="ARBA" id="ARBA00022737"/>
    </source>
</evidence>
<keyword evidence="4" id="KW-0677">Repeat</keyword>
<sequence length="63" mass="6809">CPTPGCDGSGHVTGRFTAHHCLSGCPLAERNQGRLKADLSDTEGSRRNLLVFGQRAKKSRYHG</sequence>